<accession>A0A3D8JQ10</accession>
<proteinExistence type="predicted"/>
<feature type="domain" description="LysM" evidence="1">
    <location>
        <begin position="94"/>
        <end position="128"/>
    </location>
</feature>
<dbReference type="CDD" id="cd00118">
    <property type="entry name" value="LysM"/>
    <property type="match status" value="1"/>
</dbReference>
<dbReference type="InterPro" id="IPR018392">
    <property type="entry name" value="LysM"/>
</dbReference>
<gene>
    <name evidence="2" type="ORF">DWV00_29785</name>
</gene>
<comment type="caution">
    <text evidence="2">The sequence shown here is derived from an EMBL/GenBank/DDBJ whole genome shotgun (WGS) entry which is preliminary data.</text>
</comment>
<evidence type="ECO:0000313" key="3">
    <source>
        <dbReference type="Proteomes" id="UP000256838"/>
    </source>
</evidence>
<dbReference type="Pfam" id="PF01476">
    <property type="entry name" value="LysM"/>
    <property type="match status" value="1"/>
</dbReference>
<dbReference type="EMBL" id="QRGA01000021">
    <property type="protein sequence ID" value="RDU95189.1"/>
    <property type="molecule type" value="Genomic_DNA"/>
</dbReference>
<evidence type="ECO:0000259" key="1">
    <source>
        <dbReference type="Pfam" id="PF01476"/>
    </source>
</evidence>
<dbReference type="AlphaFoldDB" id="A0A3D8JQ10"/>
<dbReference type="Proteomes" id="UP000256838">
    <property type="component" value="Unassembled WGS sequence"/>
</dbReference>
<keyword evidence="3" id="KW-1185">Reference proteome</keyword>
<dbReference type="Gene3D" id="3.10.350.10">
    <property type="entry name" value="LysM domain"/>
    <property type="match status" value="1"/>
</dbReference>
<name>A0A3D8JQ10_9BURK</name>
<organism evidence="2 3">
    <name type="scientific">Trinickia dinghuensis</name>
    <dbReference type="NCBI Taxonomy" id="2291023"/>
    <lineage>
        <taxon>Bacteria</taxon>
        <taxon>Pseudomonadati</taxon>
        <taxon>Pseudomonadota</taxon>
        <taxon>Betaproteobacteria</taxon>
        <taxon>Burkholderiales</taxon>
        <taxon>Burkholderiaceae</taxon>
        <taxon>Trinickia</taxon>
    </lineage>
</organism>
<dbReference type="OrthoDB" id="7282926at2"/>
<evidence type="ECO:0000313" key="2">
    <source>
        <dbReference type="EMBL" id="RDU95189.1"/>
    </source>
</evidence>
<reference evidence="2 3" key="1">
    <citation type="submission" date="2018-08" db="EMBL/GenBank/DDBJ databases">
        <title>Paraburkholderia sp. DHOM06 isolated from forest soil.</title>
        <authorList>
            <person name="Gao Z.-H."/>
            <person name="Qiu L.-H."/>
        </authorList>
    </citation>
    <scope>NUCLEOTIDE SEQUENCE [LARGE SCALE GENOMIC DNA]</scope>
    <source>
        <strain evidence="2 3">DHOM06</strain>
    </source>
</reference>
<protein>
    <submittedName>
        <fullName evidence="2">LysM domain-containing protein</fullName>
    </submittedName>
</protein>
<dbReference type="InterPro" id="IPR036779">
    <property type="entry name" value="LysM_dom_sf"/>
</dbReference>
<sequence length="185" mass="20239">MLWVETGADDPEWERKPIQIGVPGDPGLMSLLSGREGGDRILPPSWKGLLTPGSVRAIPAHNIRAGIAYLLMRMAKFEHGSVVGADKRIYEVSINPGDSFDRVAKTQGTTVDILKKLNPTANTLRPGHSLKYQKASVQRVIVGWRPISATSIAQRYNGGGDPNYAKKLDLALELVRNRRTTLCGQ</sequence>